<dbReference type="Proteomes" id="UP000664169">
    <property type="component" value="Unassembled WGS sequence"/>
</dbReference>
<organism evidence="3 4">
    <name type="scientific">Gomphillus americanus</name>
    <dbReference type="NCBI Taxonomy" id="1940652"/>
    <lineage>
        <taxon>Eukaryota</taxon>
        <taxon>Fungi</taxon>
        <taxon>Dikarya</taxon>
        <taxon>Ascomycota</taxon>
        <taxon>Pezizomycotina</taxon>
        <taxon>Lecanoromycetes</taxon>
        <taxon>OSLEUM clade</taxon>
        <taxon>Ostropomycetidae</taxon>
        <taxon>Ostropales</taxon>
        <taxon>Graphidaceae</taxon>
        <taxon>Gomphilloideae</taxon>
        <taxon>Gomphillus</taxon>
    </lineage>
</organism>
<comment type="caution">
    <text evidence="3">The sequence shown here is derived from an EMBL/GenBank/DDBJ whole genome shotgun (WGS) entry which is preliminary data.</text>
</comment>
<evidence type="ECO:0000259" key="2">
    <source>
        <dbReference type="Pfam" id="PF24808"/>
    </source>
</evidence>
<gene>
    <name evidence="3" type="ORF">GOMPHAMPRED_002372</name>
</gene>
<keyword evidence="1" id="KW-0732">Signal</keyword>
<evidence type="ECO:0000313" key="3">
    <source>
        <dbReference type="EMBL" id="CAF9921716.1"/>
    </source>
</evidence>
<protein>
    <recommendedName>
        <fullName evidence="2">DUF7707 domain-containing protein</fullName>
    </recommendedName>
</protein>
<proteinExistence type="predicted"/>
<dbReference type="InterPro" id="IPR056124">
    <property type="entry name" value="DUF7707"/>
</dbReference>
<dbReference type="Pfam" id="PF24808">
    <property type="entry name" value="DUF7707"/>
    <property type="match status" value="1"/>
</dbReference>
<evidence type="ECO:0000313" key="4">
    <source>
        <dbReference type="Proteomes" id="UP000664169"/>
    </source>
</evidence>
<feature type="domain" description="DUF7707" evidence="2">
    <location>
        <begin position="36"/>
        <end position="69"/>
    </location>
</feature>
<feature type="signal peptide" evidence="1">
    <location>
        <begin position="1"/>
        <end position="19"/>
    </location>
</feature>
<sequence length="70" mass="7337">MVYFLAVLSSTLLASIVIAQTPNASFNQSVVSQVAGEIDPGTKASWCNGQNRACNVLCDKSAKTNTCDSP</sequence>
<dbReference type="OrthoDB" id="2121879at2759"/>
<dbReference type="AlphaFoldDB" id="A0A8H3F947"/>
<dbReference type="EMBL" id="CAJPDQ010000017">
    <property type="protein sequence ID" value="CAF9921716.1"/>
    <property type="molecule type" value="Genomic_DNA"/>
</dbReference>
<evidence type="ECO:0000256" key="1">
    <source>
        <dbReference type="SAM" id="SignalP"/>
    </source>
</evidence>
<name>A0A8H3F947_9LECA</name>
<accession>A0A8H3F947</accession>
<feature type="chain" id="PRO_5034994987" description="DUF7707 domain-containing protein" evidence="1">
    <location>
        <begin position="20"/>
        <end position="70"/>
    </location>
</feature>
<keyword evidence="4" id="KW-1185">Reference proteome</keyword>
<reference evidence="3" key="1">
    <citation type="submission" date="2021-03" db="EMBL/GenBank/DDBJ databases">
        <authorList>
            <person name="Tagirdzhanova G."/>
        </authorList>
    </citation>
    <scope>NUCLEOTIDE SEQUENCE</scope>
</reference>